<organism evidence="17 18">
    <name type="scientific">Geosporobacter subterraneus DSM 17957</name>
    <dbReference type="NCBI Taxonomy" id="1121919"/>
    <lineage>
        <taxon>Bacteria</taxon>
        <taxon>Bacillati</taxon>
        <taxon>Bacillota</taxon>
        <taxon>Clostridia</taxon>
        <taxon>Peptostreptococcales</taxon>
        <taxon>Thermotaleaceae</taxon>
        <taxon>Geosporobacter</taxon>
    </lineage>
</organism>
<dbReference type="OrthoDB" id="9813151at2"/>
<dbReference type="PROSITE" id="PS50885">
    <property type="entry name" value="HAMP"/>
    <property type="match status" value="1"/>
</dbReference>
<accession>A0A1M6GUK2</accession>
<feature type="domain" description="HAMP" evidence="16">
    <location>
        <begin position="191"/>
        <end position="243"/>
    </location>
</feature>
<dbReference type="SMART" id="SM00388">
    <property type="entry name" value="HisKA"/>
    <property type="match status" value="1"/>
</dbReference>
<evidence type="ECO:0000259" key="14">
    <source>
        <dbReference type="PROSITE" id="PS50109"/>
    </source>
</evidence>
<sequence length="590" mass="67153">MQRRIFLTYTLLFLVGIIITGLLSLGFMQKSYMENTEEKLIANGNLVNLFLQERIKKDDLQSIDFTKLAHEYSEKISARVTFINPGGQVIGDSEVNAENLYKMENHLHRPEIQEALSGRIGKSKRVSSTTDVNYIYVAVPLIMGERIDLITRLAFPLTEINRINFMLMQNVMIAALCGMIVATILGYRYVNSVTKPIKEITKTAQSIANGSLNNRVYVNTSDEIKILADTFNIMTEKLNATISELWDKNTKLQSTLTSMNEALFAVDKSYKIMLMNPVAKTLFKIEDEQVMGRHILEVIRNNRLHDVLKDILNSNNVGQTEITIDYPEQKILKIYTNFIRLDMDPNRIIGVMALIQDVTEMRKLEKMRSDFVANVSHELKTPLTSITGFIETLKNGAIENEKVRNRFLDIIEIETERLSRLIDDLLSLSAIEHDRLHFTKKKIKVNEAIREIGDIVEGLAAQKEIKLVFELDGSLPEIYGNPDWFKQMMINLVDNAIKYTLHGGSVKVLAYKRYENIFIVVKDTGIGIPKEDIPRLFERFYRVDKARSKKAGGTGLGLAIVKHIVLSFDGEIKVNSELGKGSEFIIRIPL</sequence>
<evidence type="ECO:0000256" key="10">
    <source>
        <dbReference type="ARBA" id="ARBA00022840"/>
    </source>
</evidence>
<dbReference type="GO" id="GO:0006355">
    <property type="term" value="P:regulation of DNA-templated transcription"/>
    <property type="evidence" value="ECO:0007669"/>
    <property type="project" value="InterPro"/>
</dbReference>
<evidence type="ECO:0000256" key="3">
    <source>
        <dbReference type="ARBA" id="ARBA00004314"/>
    </source>
</evidence>
<keyword evidence="18" id="KW-1185">Reference proteome</keyword>
<keyword evidence="10" id="KW-0067">ATP-binding</keyword>
<feature type="transmembrane region" description="Helical" evidence="13">
    <location>
        <begin position="6"/>
        <end position="27"/>
    </location>
</feature>
<dbReference type="FunFam" id="3.30.565.10:FF:000023">
    <property type="entry name" value="PAS domain-containing sensor histidine kinase"/>
    <property type="match status" value="1"/>
</dbReference>
<dbReference type="CDD" id="cd00130">
    <property type="entry name" value="PAS"/>
    <property type="match status" value="1"/>
</dbReference>
<dbReference type="InterPro" id="IPR005467">
    <property type="entry name" value="His_kinase_dom"/>
</dbReference>
<dbReference type="InterPro" id="IPR003661">
    <property type="entry name" value="HisK_dim/P_dom"/>
</dbReference>
<evidence type="ECO:0000256" key="8">
    <source>
        <dbReference type="ARBA" id="ARBA00022741"/>
    </source>
</evidence>
<keyword evidence="7" id="KW-0808">Transferase</keyword>
<dbReference type="InterPro" id="IPR050351">
    <property type="entry name" value="BphY/WalK/GraS-like"/>
</dbReference>
<dbReference type="SMART" id="SM00091">
    <property type="entry name" value="PAS"/>
    <property type="match status" value="1"/>
</dbReference>
<feature type="domain" description="PAS" evidence="15">
    <location>
        <begin position="248"/>
        <end position="299"/>
    </location>
</feature>
<dbReference type="STRING" id="1121919.SAMN02745975_01360"/>
<feature type="domain" description="Histidine kinase" evidence="14">
    <location>
        <begin position="374"/>
        <end position="590"/>
    </location>
</feature>
<dbReference type="SMART" id="SM00304">
    <property type="entry name" value="HAMP"/>
    <property type="match status" value="1"/>
</dbReference>
<dbReference type="SUPFAM" id="SSF55785">
    <property type="entry name" value="PYP-like sensor domain (PAS domain)"/>
    <property type="match status" value="1"/>
</dbReference>
<dbReference type="GO" id="GO:0016036">
    <property type="term" value="P:cellular response to phosphate starvation"/>
    <property type="evidence" value="ECO:0007669"/>
    <property type="project" value="TreeGrafter"/>
</dbReference>
<dbReference type="PROSITE" id="PS50112">
    <property type="entry name" value="PAS"/>
    <property type="match status" value="1"/>
</dbReference>
<dbReference type="InterPro" id="IPR013767">
    <property type="entry name" value="PAS_fold"/>
</dbReference>
<dbReference type="EC" id="2.7.13.3" evidence="4"/>
<dbReference type="Pfam" id="PF00989">
    <property type="entry name" value="PAS"/>
    <property type="match status" value="1"/>
</dbReference>
<dbReference type="Pfam" id="PF00672">
    <property type="entry name" value="HAMP"/>
    <property type="match status" value="1"/>
</dbReference>
<dbReference type="NCBIfam" id="TIGR00229">
    <property type="entry name" value="sensory_box"/>
    <property type="match status" value="1"/>
</dbReference>
<evidence type="ECO:0000256" key="9">
    <source>
        <dbReference type="ARBA" id="ARBA00022777"/>
    </source>
</evidence>
<dbReference type="GO" id="GO:0045121">
    <property type="term" value="C:membrane raft"/>
    <property type="evidence" value="ECO:0007669"/>
    <property type="project" value="UniProtKB-SubCell"/>
</dbReference>
<evidence type="ECO:0000259" key="15">
    <source>
        <dbReference type="PROSITE" id="PS50112"/>
    </source>
</evidence>
<evidence type="ECO:0000256" key="6">
    <source>
        <dbReference type="ARBA" id="ARBA00022553"/>
    </source>
</evidence>
<keyword evidence="9 17" id="KW-0418">Kinase</keyword>
<dbReference type="InterPro" id="IPR036890">
    <property type="entry name" value="HATPase_C_sf"/>
</dbReference>
<reference evidence="18" key="1">
    <citation type="submission" date="2016-11" db="EMBL/GenBank/DDBJ databases">
        <authorList>
            <person name="Varghese N."/>
            <person name="Submissions S."/>
        </authorList>
    </citation>
    <scope>NUCLEOTIDE SEQUENCE [LARGE SCALE GENOMIC DNA]</scope>
    <source>
        <strain evidence="18">DSM 17957</strain>
    </source>
</reference>
<feature type="transmembrane region" description="Helical" evidence="13">
    <location>
        <begin position="171"/>
        <end position="190"/>
    </location>
</feature>
<keyword evidence="13" id="KW-1133">Transmembrane helix</keyword>
<dbReference type="RefSeq" id="WP_110940592.1">
    <property type="nucleotide sequence ID" value="NZ_FQZV01000015.1"/>
</dbReference>
<keyword evidence="6" id="KW-0597">Phosphoprotein</keyword>
<dbReference type="GO" id="GO:0005524">
    <property type="term" value="F:ATP binding"/>
    <property type="evidence" value="ECO:0007669"/>
    <property type="project" value="UniProtKB-KW"/>
</dbReference>
<protein>
    <recommendedName>
        <fullName evidence="4">histidine kinase</fullName>
        <ecNumber evidence="4">2.7.13.3</ecNumber>
    </recommendedName>
</protein>
<dbReference type="InterPro" id="IPR003660">
    <property type="entry name" value="HAMP_dom"/>
</dbReference>
<dbReference type="InterPro" id="IPR000014">
    <property type="entry name" value="PAS"/>
</dbReference>
<gene>
    <name evidence="17" type="ORF">SAMN02745975_01360</name>
</gene>
<dbReference type="CDD" id="cd06225">
    <property type="entry name" value="HAMP"/>
    <property type="match status" value="1"/>
</dbReference>
<dbReference type="PANTHER" id="PTHR45453:SF1">
    <property type="entry name" value="PHOSPHATE REGULON SENSOR PROTEIN PHOR"/>
    <property type="match status" value="1"/>
</dbReference>
<dbReference type="InterPro" id="IPR036097">
    <property type="entry name" value="HisK_dim/P_sf"/>
</dbReference>
<keyword evidence="11" id="KW-0902">Two-component regulatory system</keyword>
<evidence type="ECO:0000313" key="17">
    <source>
        <dbReference type="EMBL" id="SHJ13646.1"/>
    </source>
</evidence>
<dbReference type="SUPFAM" id="SSF55874">
    <property type="entry name" value="ATPase domain of HSP90 chaperone/DNA topoisomerase II/histidine kinase"/>
    <property type="match status" value="1"/>
</dbReference>
<keyword evidence="12 13" id="KW-0472">Membrane</keyword>
<dbReference type="SUPFAM" id="SSF47384">
    <property type="entry name" value="Homodimeric domain of signal transducing histidine kinase"/>
    <property type="match status" value="1"/>
</dbReference>
<dbReference type="AlphaFoldDB" id="A0A1M6GUK2"/>
<evidence type="ECO:0000313" key="18">
    <source>
        <dbReference type="Proteomes" id="UP000184536"/>
    </source>
</evidence>
<dbReference type="Gene3D" id="6.10.340.10">
    <property type="match status" value="1"/>
</dbReference>
<keyword evidence="5" id="KW-1003">Cell membrane</keyword>
<evidence type="ECO:0000256" key="4">
    <source>
        <dbReference type="ARBA" id="ARBA00012438"/>
    </source>
</evidence>
<evidence type="ECO:0000256" key="1">
    <source>
        <dbReference type="ARBA" id="ARBA00000085"/>
    </source>
</evidence>
<dbReference type="Gene3D" id="1.10.287.130">
    <property type="match status" value="1"/>
</dbReference>
<evidence type="ECO:0000256" key="2">
    <source>
        <dbReference type="ARBA" id="ARBA00004236"/>
    </source>
</evidence>
<dbReference type="CDD" id="cd00082">
    <property type="entry name" value="HisKA"/>
    <property type="match status" value="1"/>
</dbReference>
<dbReference type="GO" id="GO:0004721">
    <property type="term" value="F:phosphoprotein phosphatase activity"/>
    <property type="evidence" value="ECO:0007669"/>
    <property type="project" value="TreeGrafter"/>
</dbReference>
<dbReference type="InterPro" id="IPR035965">
    <property type="entry name" value="PAS-like_dom_sf"/>
</dbReference>
<dbReference type="PROSITE" id="PS50109">
    <property type="entry name" value="HIS_KIN"/>
    <property type="match status" value="1"/>
</dbReference>
<dbReference type="GO" id="GO:0000155">
    <property type="term" value="F:phosphorelay sensor kinase activity"/>
    <property type="evidence" value="ECO:0007669"/>
    <property type="project" value="InterPro"/>
</dbReference>
<dbReference type="InterPro" id="IPR003594">
    <property type="entry name" value="HATPase_dom"/>
</dbReference>
<evidence type="ECO:0000259" key="16">
    <source>
        <dbReference type="PROSITE" id="PS50885"/>
    </source>
</evidence>
<name>A0A1M6GUK2_9FIRM</name>
<dbReference type="FunFam" id="1.10.287.130:FF:000001">
    <property type="entry name" value="Two-component sensor histidine kinase"/>
    <property type="match status" value="1"/>
</dbReference>
<dbReference type="Gene3D" id="3.30.450.20">
    <property type="entry name" value="PAS domain"/>
    <property type="match status" value="1"/>
</dbReference>
<dbReference type="Proteomes" id="UP000184536">
    <property type="component" value="Unassembled WGS sequence"/>
</dbReference>
<dbReference type="Pfam" id="PF02518">
    <property type="entry name" value="HATPase_c"/>
    <property type="match status" value="1"/>
</dbReference>
<proteinExistence type="predicted"/>
<dbReference type="SMART" id="SM00387">
    <property type="entry name" value="HATPase_c"/>
    <property type="match status" value="1"/>
</dbReference>
<keyword evidence="13" id="KW-0812">Transmembrane</keyword>
<evidence type="ECO:0000256" key="13">
    <source>
        <dbReference type="SAM" id="Phobius"/>
    </source>
</evidence>
<dbReference type="EMBL" id="FQZV01000015">
    <property type="protein sequence ID" value="SHJ13646.1"/>
    <property type="molecule type" value="Genomic_DNA"/>
</dbReference>
<comment type="catalytic activity">
    <reaction evidence="1">
        <text>ATP + protein L-histidine = ADP + protein N-phospho-L-histidine.</text>
        <dbReference type="EC" id="2.7.13.3"/>
    </reaction>
</comment>
<comment type="subcellular location">
    <subcellularLocation>
        <location evidence="2">Cell membrane</location>
    </subcellularLocation>
    <subcellularLocation>
        <location evidence="3">Membrane raft</location>
        <topology evidence="3">Multi-pass membrane protein</topology>
    </subcellularLocation>
</comment>
<dbReference type="PANTHER" id="PTHR45453">
    <property type="entry name" value="PHOSPHATE REGULON SENSOR PROTEIN PHOR"/>
    <property type="match status" value="1"/>
</dbReference>
<evidence type="ECO:0000256" key="11">
    <source>
        <dbReference type="ARBA" id="ARBA00023012"/>
    </source>
</evidence>
<dbReference type="PRINTS" id="PR00344">
    <property type="entry name" value="BCTRLSENSOR"/>
</dbReference>
<evidence type="ECO:0000256" key="12">
    <source>
        <dbReference type="ARBA" id="ARBA00023136"/>
    </source>
</evidence>
<dbReference type="InterPro" id="IPR004358">
    <property type="entry name" value="Sig_transdc_His_kin-like_C"/>
</dbReference>
<dbReference type="Gene3D" id="3.30.565.10">
    <property type="entry name" value="Histidine kinase-like ATPase, C-terminal domain"/>
    <property type="match status" value="1"/>
</dbReference>
<dbReference type="SUPFAM" id="SSF158472">
    <property type="entry name" value="HAMP domain-like"/>
    <property type="match status" value="1"/>
</dbReference>
<keyword evidence="8" id="KW-0547">Nucleotide-binding</keyword>
<evidence type="ECO:0000256" key="7">
    <source>
        <dbReference type="ARBA" id="ARBA00022679"/>
    </source>
</evidence>
<evidence type="ECO:0000256" key="5">
    <source>
        <dbReference type="ARBA" id="ARBA00022475"/>
    </source>
</evidence>
<dbReference type="NCBIfam" id="NF046044">
    <property type="entry name" value="PnpS"/>
    <property type="match status" value="1"/>
</dbReference>
<dbReference type="GO" id="GO:0005886">
    <property type="term" value="C:plasma membrane"/>
    <property type="evidence" value="ECO:0007669"/>
    <property type="project" value="UniProtKB-SubCell"/>
</dbReference>
<dbReference type="Pfam" id="PF00512">
    <property type="entry name" value="HisKA"/>
    <property type="match status" value="1"/>
</dbReference>